<dbReference type="GeneID" id="109710676"/>
<keyword evidence="2" id="KW-1185">Reference proteome</keyword>
<reference evidence="2" key="1">
    <citation type="journal article" date="2015" name="Nat. Genet.">
        <title>The pineapple genome and the evolution of CAM photosynthesis.</title>
        <authorList>
            <person name="Ming R."/>
            <person name="VanBuren R."/>
            <person name="Wai C.M."/>
            <person name="Tang H."/>
            <person name="Schatz M.C."/>
            <person name="Bowers J.E."/>
            <person name="Lyons E."/>
            <person name="Wang M.L."/>
            <person name="Chen J."/>
            <person name="Biggers E."/>
            <person name="Zhang J."/>
            <person name="Huang L."/>
            <person name="Zhang L."/>
            <person name="Miao W."/>
            <person name="Zhang J."/>
            <person name="Ye Z."/>
            <person name="Miao C."/>
            <person name="Lin Z."/>
            <person name="Wang H."/>
            <person name="Zhou H."/>
            <person name="Yim W.C."/>
            <person name="Priest H.D."/>
            <person name="Zheng C."/>
            <person name="Woodhouse M."/>
            <person name="Edger P.P."/>
            <person name="Guyot R."/>
            <person name="Guo H.B."/>
            <person name="Guo H."/>
            <person name="Zheng G."/>
            <person name="Singh R."/>
            <person name="Sharma A."/>
            <person name="Min X."/>
            <person name="Zheng Y."/>
            <person name="Lee H."/>
            <person name="Gurtowski J."/>
            <person name="Sedlazeck F.J."/>
            <person name="Harkess A."/>
            <person name="McKain M.R."/>
            <person name="Liao Z."/>
            <person name="Fang J."/>
            <person name="Liu J."/>
            <person name="Zhang X."/>
            <person name="Zhang Q."/>
            <person name="Hu W."/>
            <person name="Qin Y."/>
            <person name="Wang K."/>
            <person name="Chen L.Y."/>
            <person name="Shirley N."/>
            <person name="Lin Y.R."/>
            <person name="Liu L.Y."/>
            <person name="Hernandez A.G."/>
            <person name="Wright C.L."/>
            <person name="Bulone V."/>
            <person name="Tuskan G.A."/>
            <person name="Heath K."/>
            <person name="Zee F."/>
            <person name="Moore P.H."/>
            <person name="Sunkar R."/>
            <person name="Leebens-Mack J.H."/>
            <person name="Mockler T."/>
            <person name="Bennetzen J.L."/>
            <person name="Freeling M."/>
            <person name="Sankoff D."/>
            <person name="Paterson A.H."/>
            <person name="Zhu X."/>
            <person name="Yang X."/>
            <person name="Smith J.A."/>
            <person name="Cushman J.C."/>
            <person name="Paull R.E."/>
            <person name="Yu Q."/>
        </authorList>
    </citation>
    <scope>NUCLEOTIDE SEQUENCE [LARGE SCALE GENOMIC DNA]</scope>
    <source>
        <strain evidence="2">cv. F153</strain>
    </source>
</reference>
<gene>
    <name evidence="3" type="primary">LOC109710676</name>
</gene>
<name>A0A6P5EZP7_ANACO</name>
<feature type="compositionally biased region" description="Basic and acidic residues" evidence="1">
    <location>
        <begin position="1"/>
        <end position="17"/>
    </location>
</feature>
<dbReference type="Proteomes" id="UP000515123">
    <property type="component" value="Linkage group 5"/>
</dbReference>
<evidence type="ECO:0000313" key="3">
    <source>
        <dbReference type="RefSeq" id="XP_020088997.1"/>
    </source>
</evidence>
<feature type="non-terminal residue" evidence="3">
    <location>
        <position position="1"/>
    </location>
</feature>
<reference evidence="3" key="2">
    <citation type="submission" date="2025-08" db="UniProtKB">
        <authorList>
            <consortium name="RefSeq"/>
        </authorList>
    </citation>
    <scope>IDENTIFICATION</scope>
    <source>
        <tissue evidence="3">Leaf</tissue>
    </source>
</reference>
<feature type="compositionally biased region" description="Low complexity" evidence="1">
    <location>
        <begin position="42"/>
        <end position="94"/>
    </location>
</feature>
<accession>A0A6P5EZP7</accession>
<feature type="region of interest" description="Disordered" evidence="1">
    <location>
        <begin position="1"/>
        <end position="95"/>
    </location>
</feature>
<protein>
    <submittedName>
        <fullName evidence="3">Splicing factor, proline- and glutamine-rich-like</fullName>
    </submittedName>
</protein>
<evidence type="ECO:0000256" key="1">
    <source>
        <dbReference type="SAM" id="MobiDB-lite"/>
    </source>
</evidence>
<dbReference type="RefSeq" id="XP_020088997.1">
    <property type="nucleotide sequence ID" value="XM_020233408.1"/>
</dbReference>
<organism evidence="2 3">
    <name type="scientific">Ananas comosus</name>
    <name type="common">Pineapple</name>
    <name type="synonym">Ananas ananas</name>
    <dbReference type="NCBI Taxonomy" id="4615"/>
    <lineage>
        <taxon>Eukaryota</taxon>
        <taxon>Viridiplantae</taxon>
        <taxon>Streptophyta</taxon>
        <taxon>Embryophyta</taxon>
        <taxon>Tracheophyta</taxon>
        <taxon>Spermatophyta</taxon>
        <taxon>Magnoliopsida</taxon>
        <taxon>Liliopsida</taxon>
        <taxon>Poales</taxon>
        <taxon>Bromeliaceae</taxon>
        <taxon>Bromelioideae</taxon>
        <taxon>Ananas</taxon>
    </lineage>
</organism>
<sequence length="178" mass="18477">PPPRLSRDRPRRAPDHPQRRRPPPHDQPPASIGRSPVPPRPAARLLARGVLPSTPPSSAAASSASASSTRTSSSHAASAAPPRAGATPTAASSSLDTAAVGSREFGLRLLDVHPVFARRVGSTAACGRNAHRGLVFPRHRHRRSREFRSPPTHTSSSCAALAVPPRTGATPTAAAPSP</sequence>
<dbReference type="AlphaFoldDB" id="A0A6P5EZP7"/>
<feature type="compositionally biased region" description="Low complexity" evidence="1">
    <location>
        <begin position="162"/>
        <end position="178"/>
    </location>
</feature>
<feature type="region of interest" description="Disordered" evidence="1">
    <location>
        <begin position="140"/>
        <end position="178"/>
    </location>
</feature>
<proteinExistence type="predicted"/>
<evidence type="ECO:0000313" key="2">
    <source>
        <dbReference type="Proteomes" id="UP000515123"/>
    </source>
</evidence>